<dbReference type="GO" id="GO:0004556">
    <property type="term" value="F:alpha-amylase activity"/>
    <property type="evidence" value="ECO:0007669"/>
    <property type="project" value="TreeGrafter"/>
</dbReference>
<dbReference type="InterPro" id="IPR017853">
    <property type="entry name" value="GH"/>
</dbReference>
<dbReference type="InterPro" id="IPR013780">
    <property type="entry name" value="Glyco_hydro_b"/>
</dbReference>
<dbReference type="Gene3D" id="3.20.20.80">
    <property type="entry name" value="Glycosidases"/>
    <property type="match status" value="1"/>
</dbReference>
<dbReference type="SUPFAM" id="SSF51445">
    <property type="entry name" value="(Trans)glycosidases"/>
    <property type="match status" value="1"/>
</dbReference>
<dbReference type="EMBL" id="LNCU01000041">
    <property type="protein sequence ID" value="KWV57649.1"/>
    <property type="molecule type" value="Genomic_DNA"/>
</dbReference>
<evidence type="ECO:0000256" key="3">
    <source>
        <dbReference type="ARBA" id="ARBA00023295"/>
    </source>
</evidence>
<dbReference type="InterPro" id="IPR006047">
    <property type="entry name" value="GH13_cat_dom"/>
</dbReference>
<evidence type="ECO:0000259" key="4">
    <source>
        <dbReference type="SMART" id="SM00642"/>
    </source>
</evidence>
<dbReference type="CDD" id="cd11331">
    <property type="entry name" value="AmyAc_OligoGlu_like"/>
    <property type="match status" value="1"/>
</dbReference>
<dbReference type="OrthoDB" id="9805159at2"/>
<evidence type="ECO:0000313" key="6">
    <source>
        <dbReference type="Proteomes" id="UP000057737"/>
    </source>
</evidence>
<evidence type="ECO:0000313" key="5">
    <source>
        <dbReference type="EMBL" id="KWV57649.1"/>
    </source>
</evidence>
<dbReference type="Gene3D" id="2.60.40.1180">
    <property type="entry name" value="Golgi alpha-mannosidase II"/>
    <property type="match status" value="1"/>
</dbReference>
<name>A0A120FPX2_9BRAD</name>
<dbReference type="Gene3D" id="3.90.400.10">
    <property type="entry name" value="Oligo-1,6-glucosidase, Domain 2"/>
    <property type="match status" value="1"/>
</dbReference>
<dbReference type="Pfam" id="PF00128">
    <property type="entry name" value="Alpha-amylase"/>
    <property type="match status" value="1"/>
</dbReference>
<comment type="similarity">
    <text evidence="1">Belongs to the glycosyl hydrolase 13 family.</text>
</comment>
<comment type="caution">
    <text evidence="5">The sequence shown here is derived from an EMBL/GenBank/DDBJ whole genome shotgun (WGS) entry which is preliminary data.</text>
</comment>
<dbReference type="GO" id="GO:0009313">
    <property type="term" value="P:oligosaccharide catabolic process"/>
    <property type="evidence" value="ECO:0007669"/>
    <property type="project" value="TreeGrafter"/>
</dbReference>
<proteinExistence type="inferred from homology"/>
<keyword evidence="6" id="KW-1185">Reference proteome</keyword>
<dbReference type="Proteomes" id="UP000057737">
    <property type="component" value="Unassembled WGS sequence"/>
</dbReference>
<dbReference type="RefSeq" id="WP_066505262.1">
    <property type="nucleotide sequence ID" value="NZ_LNCU01000041.1"/>
</dbReference>
<keyword evidence="2" id="KW-0378">Hydrolase</keyword>
<keyword evidence="3" id="KW-0326">Glycosidase</keyword>
<dbReference type="AlphaFoldDB" id="A0A120FPX2"/>
<dbReference type="SMART" id="SM00642">
    <property type="entry name" value="Aamy"/>
    <property type="match status" value="1"/>
</dbReference>
<gene>
    <name evidence="5" type="ORF">AS156_38755</name>
</gene>
<evidence type="ECO:0000256" key="2">
    <source>
        <dbReference type="ARBA" id="ARBA00022801"/>
    </source>
</evidence>
<dbReference type="PANTHER" id="PTHR10357">
    <property type="entry name" value="ALPHA-AMYLASE FAMILY MEMBER"/>
    <property type="match status" value="1"/>
</dbReference>
<dbReference type="FunFam" id="3.90.400.10:FF:000002">
    <property type="entry name" value="Sucrose isomerase"/>
    <property type="match status" value="1"/>
</dbReference>
<dbReference type="InterPro" id="IPR045857">
    <property type="entry name" value="O16G_dom_2"/>
</dbReference>
<protein>
    <submittedName>
        <fullName evidence="5">Alpha-amylase</fullName>
    </submittedName>
</protein>
<dbReference type="PANTHER" id="PTHR10357:SF179">
    <property type="entry name" value="NEUTRAL AND BASIC AMINO ACID TRANSPORT PROTEIN RBAT"/>
    <property type="match status" value="1"/>
</dbReference>
<reference evidence="5 6" key="1">
    <citation type="submission" date="2015-11" db="EMBL/GenBank/DDBJ databases">
        <title>Draft Genome Sequence of the Strain BR 10303 (Bradyrhizobium sp.) isolated from nodules of Centrolobium paraense.</title>
        <authorList>
            <person name="Zelli J.E."/>
            <person name="Simoes-Araujo J.L."/>
            <person name="Barauna A.C."/>
            <person name="Silva K."/>
        </authorList>
    </citation>
    <scope>NUCLEOTIDE SEQUENCE [LARGE SCALE GENOMIC DNA]</scope>
    <source>
        <strain evidence="5 6">BR 10303</strain>
    </source>
</reference>
<sequence length="536" mass="60400">MDQDNSDWWRHGIFYQVYPRSFQDSDGDGVGDIRGIIERLPYLVELGVDAVWLSPIFPSPMADFGYDISDYTGIDPLFGTTEDFDELIAAAHDAGLKLILDLVPNHTSDQHPWFVEARSSRENAQRDWYIWRDPAPDGGPPNNWLSEFGGSAWTYDEASGQYYYHAFLAQQPDLNWRNPEVRAAIHDVMRFWLRKGVDGFRVDVIWHLIKDAEFRDNPPNPHYLEGRPPHETLLTQYSTDQPEVHAVITEMRRVTEEFDDRVLIGEVYLPLHRLIAYYGNDLRGAQMPFNFALLSTMWSARSVEKIIADYEKALPPGAWPNWVLGNHDRPRVASRVGTAQASVAAMLLLTLRGTPTLYYGDEIGMRQVPIAPNQVRDPFEKNVPDIGVGRDGCRTPMQWSAEPYAGFSTVKPWLPLARDFASDNVASLAAVPASILNLYKALIALRRMMPQLAYGNYEPVMAHGDVLLYRRRSMDGVAVIALNFGAESTAITSSAIGFSNEILLSTFMDREGEKVEGMLDLRANEGVILGPPLRPA</sequence>
<accession>A0A120FPX2</accession>
<feature type="domain" description="Glycosyl hydrolase family 13 catalytic" evidence="4">
    <location>
        <begin position="16"/>
        <end position="394"/>
    </location>
</feature>
<evidence type="ECO:0000256" key="1">
    <source>
        <dbReference type="ARBA" id="ARBA00008061"/>
    </source>
</evidence>
<organism evidence="5 6">
    <name type="scientific">Bradyrhizobium macuxiense</name>
    <dbReference type="NCBI Taxonomy" id="1755647"/>
    <lineage>
        <taxon>Bacteria</taxon>
        <taxon>Pseudomonadati</taxon>
        <taxon>Pseudomonadota</taxon>
        <taxon>Alphaproteobacteria</taxon>
        <taxon>Hyphomicrobiales</taxon>
        <taxon>Nitrobacteraceae</taxon>
        <taxon>Bradyrhizobium</taxon>
    </lineage>
</organism>